<feature type="signal peptide" evidence="1">
    <location>
        <begin position="1"/>
        <end position="22"/>
    </location>
</feature>
<dbReference type="Gene3D" id="3.80.10.10">
    <property type="entry name" value="Ribonuclease Inhibitor"/>
    <property type="match status" value="1"/>
</dbReference>
<dbReference type="InterPro" id="IPR032675">
    <property type="entry name" value="LRR_dom_sf"/>
</dbReference>
<dbReference type="RefSeq" id="WP_274269036.1">
    <property type="nucleotide sequence ID" value="NZ_CP117880.1"/>
</dbReference>
<name>A0ABY7WL53_9SPHI</name>
<proteinExistence type="predicted"/>
<evidence type="ECO:0008006" key="4">
    <source>
        <dbReference type="Google" id="ProtNLM"/>
    </source>
</evidence>
<reference evidence="2 3" key="1">
    <citation type="submission" date="2023-02" db="EMBL/GenBank/DDBJ databases">
        <title>Genome sequence of Sphingobacterium sp. KACC 22765.</title>
        <authorList>
            <person name="Kim S."/>
            <person name="Heo J."/>
            <person name="Kwon S.-W."/>
        </authorList>
    </citation>
    <scope>NUCLEOTIDE SEQUENCE [LARGE SCALE GENOMIC DNA]</scope>
    <source>
        <strain evidence="2 3">KACC 22765</strain>
    </source>
</reference>
<dbReference type="Proteomes" id="UP001221558">
    <property type="component" value="Chromosome"/>
</dbReference>
<sequence length="257" mass="28723">MMKNLNKLLFAFLLFCSATIYSCNRNNEINIEEEVVVDENNLRVRFDDANIETFIKEELNIAVNDSITRGKLKELTDFNIRGIFSDVVSLRGLEYATELTYIDFGNTQVQDLTPLRNLEKVTYLRMNNTPVVDLSPISNYTTLTYFNANQAGGITNISALSNNLNIEQIIIRGNPIGDGMMTTIARFEKLSRLNARVTGITNIRVLGELMAKGALLKSTAGYVDGDSEIDLRGNMISDFTPIQSYIDNGTAVPVLRD</sequence>
<keyword evidence="3" id="KW-1185">Reference proteome</keyword>
<feature type="chain" id="PRO_5046251298" description="Leucine-rich repeat domain-containing protein" evidence="1">
    <location>
        <begin position="23"/>
        <end position="257"/>
    </location>
</feature>
<evidence type="ECO:0000313" key="2">
    <source>
        <dbReference type="EMBL" id="WDF70327.1"/>
    </source>
</evidence>
<evidence type="ECO:0000256" key="1">
    <source>
        <dbReference type="SAM" id="SignalP"/>
    </source>
</evidence>
<organism evidence="2 3">
    <name type="scientific">Sphingobacterium oryzagri</name>
    <dbReference type="NCBI Taxonomy" id="3025669"/>
    <lineage>
        <taxon>Bacteria</taxon>
        <taxon>Pseudomonadati</taxon>
        <taxon>Bacteroidota</taxon>
        <taxon>Sphingobacteriia</taxon>
        <taxon>Sphingobacteriales</taxon>
        <taxon>Sphingobacteriaceae</taxon>
        <taxon>Sphingobacterium</taxon>
    </lineage>
</organism>
<protein>
    <recommendedName>
        <fullName evidence="4">Leucine-rich repeat domain-containing protein</fullName>
    </recommendedName>
</protein>
<evidence type="ECO:0000313" key="3">
    <source>
        <dbReference type="Proteomes" id="UP001221558"/>
    </source>
</evidence>
<dbReference type="PROSITE" id="PS51257">
    <property type="entry name" value="PROKAR_LIPOPROTEIN"/>
    <property type="match status" value="1"/>
</dbReference>
<dbReference type="SUPFAM" id="SSF52058">
    <property type="entry name" value="L domain-like"/>
    <property type="match status" value="1"/>
</dbReference>
<keyword evidence="1" id="KW-0732">Signal</keyword>
<gene>
    <name evidence="2" type="ORF">PQ465_08090</name>
</gene>
<accession>A0ABY7WL53</accession>
<dbReference type="EMBL" id="CP117880">
    <property type="protein sequence ID" value="WDF70327.1"/>
    <property type="molecule type" value="Genomic_DNA"/>
</dbReference>